<sequence length="163" mass="17316">MRQSIQAFTLIEVLISVLILSVGLLGASGLQLRGLDANRNAFFRTEATQLANDIANSIQVNKTTSYSDIALTTTPTVVIDCTANNCSPTQMAAYDTAQWLCSINSINATDDSTYTACSNLNIVGVLPNGKASMVKNGNEYAITVQWSDISTSTASSVNLVVVQ</sequence>
<keyword evidence="1" id="KW-1133">Transmembrane helix</keyword>
<dbReference type="Pfam" id="PF07963">
    <property type="entry name" value="N_methyl"/>
    <property type="match status" value="1"/>
</dbReference>
<feature type="domain" description="Type IV pilin Tt1218-like" evidence="2">
    <location>
        <begin position="29"/>
        <end position="97"/>
    </location>
</feature>
<dbReference type="InterPro" id="IPR013362">
    <property type="entry name" value="Pilus_4_PilV"/>
</dbReference>
<proteinExistence type="predicted"/>
<evidence type="ECO:0000256" key="1">
    <source>
        <dbReference type="SAM" id="Phobius"/>
    </source>
</evidence>
<accession>A0A973A9K4</accession>
<gene>
    <name evidence="3" type="primary">pilV</name>
    <name evidence="3" type="ORF">HQ497_10995</name>
</gene>
<dbReference type="NCBIfam" id="TIGR02523">
    <property type="entry name" value="type_IV_pilV"/>
    <property type="match status" value="1"/>
</dbReference>
<dbReference type="Pfam" id="PF22150">
    <property type="entry name" value="Tt1218-like"/>
    <property type="match status" value="1"/>
</dbReference>
<dbReference type="InterPro" id="IPR012902">
    <property type="entry name" value="N_methyl_site"/>
</dbReference>
<keyword evidence="1" id="KW-0472">Membrane</keyword>
<keyword evidence="1" id="KW-0812">Transmembrane</keyword>
<dbReference type="AlphaFoldDB" id="A0A973A9K4"/>
<reference evidence="3" key="1">
    <citation type="submission" date="2020-05" db="EMBL/GenBank/DDBJ databases">
        <title>Sulfur intermediates as new biogeochemical hubs in an aquatic model microbial ecosystem.</title>
        <authorList>
            <person name="Vigneron A."/>
        </authorList>
    </citation>
    <scope>NUCLEOTIDE SEQUENCE</scope>
    <source>
        <strain evidence="3">Bin.250</strain>
    </source>
</reference>
<dbReference type="InterPro" id="IPR054402">
    <property type="entry name" value="Tt1218-like_dom"/>
</dbReference>
<dbReference type="EMBL" id="JABMOJ010000416">
    <property type="protein sequence ID" value="NQV65878.1"/>
    <property type="molecule type" value="Genomic_DNA"/>
</dbReference>
<evidence type="ECO:0000313" key="3">
    <source>
        <dbReference type="EMBL" id="NQV65878.1"/>
    </source>
</evidence>
<feature type="transmembrane region" description="Helical" evidence="1">
    <location>
        <begin position="7"/>
        <end position="30"/>
    </location>
</feature>
<protein>
    <submittedName>
        <fullName evidence="3">Type IV pilus modification protein PilV</fullName>
    </submittedName>
</protein>
<dbReference type="Proteomes" id="UP000754644">
    <property type="component" value="Unassembled WGS sequence"/>
</dbReference>
<evidence type="ECO:0000259" key="2">
    <source>
        <dbReference type="Pfam" id="PF22150"/>
    </source>
</evidence>
<organism evidence="3 4">
    <name type="scientific">SAR86 cluster bacterium</name>
    <dbReference type="NCBI Taxonomy" id="2030880"/>
    <lineage>
        <taxon>Bacteria</taxon>
        <taxon>Pseudomonadati</taxon>
        <taxon>Pseudomonadota</taxon>
        <taxon>Gammaproteobacteria</taxon>
        <taxon>SAR86 cluster</taxon>
    </lineage>
</organism>
<comment type="caution">
    <text evidence="3">The sequence shown here is derived from an EMBL/GenBank/DDBJ whole genome shotgun (WGS) entry which is preliminary data.</text>
</comment>
<evidence type="ECO:0000313" key="4">
    <source>
        <dbReference type="Proteomes" id="UP000754644"/>
    </source>
</evidence>
<dbReference type="NCBIfam" id="TIGR02532">
    <property type="entry name" value="IV_pilin_GFxxxE"/>
    <property type="match status" value="1"/>
</dbReference>
<name>A0A973A9K4_9GAMM</name>